<dbReference type="InterPro" id="IPR009057">
    <property type="entry name" value="Homeodomain-like_sf"/>
</dbReference>
<protein>
    <submittedName>
        <fullName evidence="6">TetR/AcrR family transcriptional regulator</fullName>
    </submittedName>
</protein>
<evidence type="ECO:0000259" key="5">
    <source>
        <dbReference type="PROSITE" id="PS50977"/>
    </source>
</evidence>
<dbReference type="GO" id="GO:0003700">
    <property type="term" value="F:DNA-binding transcription factor activity"/>
    <property type="evidence" value="ECO:0007669"/>
    <property type="project" value="TreeGrafter"/>
</dbReference>
<keyword evidence="2 4" id="KW-0238">DNA-binding</keyword>
<comment type="caution">
    <text evidence="6">The sequence shown here is derived from an EMBL/GenBank/DDBJ whole genome shotgun (WGS) entry which is preliminary data.</text>
</comment>
<evidence type="ECO:0000313" key="7">
    <source>
        <dbReference type="Proteomes" id="UP000566813"/>
    </source>
</evidence>
<proteinExistence type="predicted"/>
<name>A0A7X1FT82_9SPHN</name>
<dbReference type="GO" id="GO:0000976">
    <property type="term" value="F:transcription cis-regulatory region binding"/>
    <property type="evidence" value="ECO:0007669"/>
    <property type="project" value="TreeGrafter"/>
</dbReference>
<sequence length="117" mass="13046">MSTSDHPTREQILRAAEPLFAEHGFAGLTMRDIAAAAGVHLGQLPYHFGTKEALYRAIWEHWISQVEARALLTEMQPGAHASHAAQLRGVVKAFFDGPCRMMRDPRGKHFVAERPCL</sequence>
<evidence type="ECO:0000256" key="2">
    <source>
        <dbReference type="ARBA" id="ARBA00023125"/>
    </source>
</evidence>
<feature type="domain" description="HTH tetR-type" evidence="5">
    <location>
        <begin position="6"/>
        <end position="66"/>
    </location>
</feature>
<dbReference type="Pfam" id="PF00440">
    <property type="entry name" value="TetR_N"/>
    <property type="match status" value="1"/>
</dbReference>
<evidence type="ECO:0000313" key="6">
    <source>
        <dbReference type="EMBL" id="MBC2666530.1"/>
    </source>
</evidence>
<evidence type="ECO:0000256" key="3">
    <source>
        <dbReference type="ARBA" id="ARBA00023163"/>
    </source>
</evidence>
<keyword evidence="1" id="KW-0805">Transcription regulation</keyword>
<evidence type="ECO:0000256" key="4">
    <source>
        <dbReference type="PROSITE-ProRule" id="PRU00335"/>
    </source>
</evidence>
<feature type="DNA-binding region" description="H-T-H motif" evidence="4">
    <location>
        <begin position="29"/>
        <end position="48"/>
    </location>
</feature>
<dbReference type="PROSITE" id="PS50977">
    <property type="entry name" value="HTH_TETR_2"/>
    <property type="match status" value="1"/>
</dbReference>
<dbReference type="PANTHER" id="PTHR30055:SF234">
    <property type="entry name" value="HTH-TYPE TRANSCRIPTIONAL REGULATOR BETI"/>
    <property type="match status" value="1"/>
</dbReference>
<dbReference type="InterPro" id="IPR001647">
    <property type="entry name" value="HTH_TetR"/>
</dbReference>
<reference evidence="6 7" key="1">
    <citation type="submission" date="2020-08" db="EMBL/GenBank/DDBJ databases">
        <title>The genome sequence of type strain Novosphingobium flavum NBRC 111647.</title>
        <authorList>
            <person name="Liu Y."/>
        </authorList>
    </citation>
    <scope>NUCLEOTIDE SEQUENCE [LARGE SCALE GENOMIC DNA]</scope>
    <source>
        <strain evidence="6 7">NBRC 111647</strain>
    </source>
</reference>
<dbReference type="InterPro" id="IPR050109">
    <property type="entry name" value="HTH-type_TetR-like_transc_reg"/>
</dbReference>
<accession>A0A7X1FT82</accession>
<dbReference type="Gene3D" id="1.10.357.10">
    <property type="entry name" value="Tetracycline Repressor, domain 2"/>
    <property type="match status" value="1"/>
</dbReference>
<evidence type="ECO:0000256" key="1">
    <source>
        <dbReference type="ARBA" id="ARBA00023015"/>
    </source>
</evidence>
<organism evidence="6 7">
    <name type="scientific">Novosphingobium flavum</name>
    <dbReference type="NCBI Taxonomy" id="1778672"/>
    <lineage>
        <taxon>Bacteria</taxon>
        <taxon>Pseudomonadati</taxon>
        <taxon>Pseudomonadota</taxon>
        <taxon>Alphaproteobacteria</taxon>
        <taxon>Sphingomonadales</taxon>
        <taxon>Sphingomonadaceae</taxon>
        <taxon>Novosphingobium</taxon>
    </lineage>
</organism>
<dbReference type="EMBL" id="JACLAW010000010">
    <property type="protein sequence ID" value="MBC2666530.1"/>
    <property type="molecule type" value="Genomic_DNA"/>
</dbReference>
<keyword evidence="3" id="KW-0804">Transcription</keyword>
<gene>
    <name evidence="6" type="ORF">H7F51_13460</name>
</gene>
<dbReference type="RefSeq" id="WP_185664830.1">
    <property type="nucleotide sequence ID" value="NZ_JACLAW010000010.1"/>
</dbReference>
<dbReference type="PANTHER" id="PTHR30055">
    <property type="entry name" value="HTH-TYPE TRANSCRIPTIONAL REGULATOR RUTR"/>
    <property type="match status" value="1"/>
</dbReference>
<dbReference type="Proteomes" id="UP000566813">
    <property type="component" value="Unassembled WGS sequence"/>
</dbReference>
<dbReference type="PRINTS" id="PR00455">
    <property type="entry name" value="HTHTETR"/>
</dbReference>
<dbReference type="SUPFAM" id="SSF46689">
    <property type="entry name" value="Homeodomain-like"/>
    <property type="match status" value="1"/>
</dbReference>
<keyword evidence="7" id="KW-1185">Reference proteome</keyword>
<dbReference type="AlphaFoldDB" id="A0A7X1FT82"/>